<protein>
    <submittedName>
        <fullName evidence="7">Sensor histidine kinase YpdA</fullName>
        <ecNumber evidence="7">2.7.13.3</ecNumber>
    </submittedName>
</protein>
<accession>A0A4U8Q9B2</accession>
<keyword evidence="5" id="KW-0812">Transmembrane</keyword>
<organism evidence="7 8">
    <name type="scientific">Robinsoniella peoriensis</name>
    <dbReference type="NCBI Taxonomy" id="180332"/>
    <lineage>
        <taxon>Bacteria</taxon>
        <taxon>Bacillati</taxon>
        <taxon>Bacillota</taxon>
        <taxon>Clostridia</taxon>
        <taxon>Lachnospirales</taxon>
        <taxon>Lachnospiraceae</taxon>
        <taxon>Robinsoniella</taxon>
    </lineage>
</organism>
<dbReference type="Pfam" id="PF02518">
    <property type="entry name" value="HATPase_c"/>
    <property type="match status" value="1"/>
</dbReference>
<proteinExistence type="predicted"/>
<gene>
    <name evidence="7" type="primary">ypdA_11</name>
    <name evidence="7" type="ORF">DSM106044_01652</name>
</gene>
<dbReference type="Gene3D" id="3.30.565.10">
    <property type="entry name" value="Histidine kinase-like ATPase, C-terminal domain"/>
    <property type="match status" value="1"/>
</dbReference>
<dbReference type="PANTHER" id="PTHR34220">
    <property type="entry name" value="SENSOR HISTIDINE KINASE YPDA"/>
    <property type="match status" value="1"/>
</dbReference>
<dbReference type="Gene3D" id="6.10.340.10">
    <property type="match status" value="1"/>
</dbReference>
<dbReference type="RefSeq" id="WP_161597309.1">
    <property type="nucleotide sequence ID" value="NZ_QGQD01000037.1"/>
</dbReference>
<dbReference type="InterPro" id="IPR003660">
    <property type="entry name" value="HAMP_dom"/>
</dbReference>
<evidence type="ECO:0000313" key="8">
    <source>
        <dbReference type="Proteomes" id="UP000306509"/>
    </source>
</evidence>
<feature type="transmembrane region" description="Helical" evidence="5">
    <location>
        <begin position="9"/>
        <end position="32"/>
    </location>
</feature>
<dbReference type="InterPro" id="IPR003594">
    <property type="entry name" value="HATPase_dom"/>
</dbReference>
<sequence>MKKKRSKSIAFSISIFFISLNMVSFLLFFYLINSQYFKIAKSNILENNRIAAENINKNFDDVRFYLNDLTLKMYSDANLNDICSRIFRGEFENNAQRQSLAFEAESLCYDYLLSYNFIHSVGIFLEDSAKTDIYLIKNYSSTTYQVHRAYREQAQEQVIRNKGAIKCYDVGKEHSIIFARTIKDFKNVLKDDQITGTVMVMIRGQYIRDILKNAVTTPGSYAMLLNGDGEVTYATRDDLNGQLLSEVVKEDSDGSTSPQMLEREIESLEQKLVIVTPVQDISLSISSFKNTLIEFLIILVILNLILVLLISKKLTKPMHTFVDQIQDIGITDIARKVDASGYSEIENIAEDFNHMLTRIQNLVNENYVISLNEKNARIEALQSQINPHFIFNTLDTINWKVMFLDMPEVTNMITCLGDMLRYTTYQYGKYVTASQEILQIKNYLYIQEIRYDHSFEAFYDVEEEALKQVIPCLIIQPLVENAVVHGLKDKKDGVLVIKLRIEENMLKIMVFDNGNGMEQQKIREVYQSTEGTIKESIGLSNVNKRICLTYSVEKGLEIKSRVGHYTRIEILIPIAEGKK</sequence>
<keyword evidence="5" id="KW-1133">Transmembrane helix</keyword>
<dbReference type="AlphaFoldDB" id="A0A4U8Q9B2"/>
<feature type="domain" description="HAMP" evidence="6">
    <location>
        <begin position="312"/>
        <end position="364"/>
    </location>
</feature>
<comment type="caution">
    <text evidence="7">The sequence shown here is derived from an EMBL/GenBank/DDBJ whole genome shotgun (WGS) entry which is preliminary data.</text>
</comment>
<keyword evidence="2" id="KW-0597">Phosphoprotein</keyword>
<evidence type="ECO:0000256" key="3">
    <source>
        <dbReference type="ARBA" id="ARBA00022679"/>
    </source>
</evidence>
<dbReference type="SUPFAM" id="SSF55874">
    <property type="entry name" value="ATPase domain of HSP90 chaperone/DNA topoisomerase II/histidine kinase"/>
    <property type="match status" value="1"/>
</dbReference>
<dbReference type="EMBL" id="QGQD01000037">
    <property type="protein sequence ID" value="TLD01507.1"/>
    <property type="molecule type" value="Genomic_DNA"/>
</dbReference>
<name>A0A4U8Q9B2_9FIRM</name>
<dbReference type="STRING" id="180332.GCA_000797495_03125"/>
<evidence type="ECO:0000256" key="4">
    <source>
        <dbReference type="ARBA" id="ARBA00022777"/>
    </source>
</evidence>
<reference evidence="7 8" key="1">
    <citation type="journal article" date="2019" name="Anaerobe">
        <title>Detection of Robinsoniella peoriensis in multiple bone samples of a trauma patient.</title>
        <authorList>
            <person name="Schrottner P."/>
            <person name="Hartwich K."/>
            <person name="Bunk B."/>
            <person name="Schober I."/>
            <person name="Helbig S."/>
            <person name="Rudolph W.W."/>
            <person name="Gunzer F."/>
        </authorList>
    </citation>
    <scope>NUCLEOTIDE SEQUENCE [LARGE SCALE GENOMIC DNA]</scope>
    <source>
        <strain evidence="7 8">DSM 106044</strain>
    </source>
</reference>
<feature type="transmembrane region" description="Helical" evidence="5">
    <location>
        <begin position="292"/>
        <end position="310"/>
    </location>
</feature>
<dbReference type="PANTHER" id="PTHR34220:SF7">
    <property type="entry name" value="SENSOR HISTIDINE KINASE YPDA"/>
    <property type="match status" value="1"/>
</dbReference>
<dbReference type="InterPro" id="IPR036890">
    <property type="entry name" value="HATPase_C_sf"/>
</dbReference>
<evidence type="ECO:0000256" key="1">
    <source>
        <dbReference type="ARBA" id="ARBA00004370"/>
    </source>
</evidence>
<dbReference type="InterPro" id="IPR010559">
    <property type="entry name" value="Sig_transdc_His_kin_internal"/>
</dbReference>
<keyword evidence="5" id="KW-0472">Membrane</keyword>
<evidence type="ECO:0000259" key="6">
    <source>
        <dbReference type="PROSITE" id="PS50885"/>
    </source>
</evidence>
<keyword evidence="3 7" id="KW-0808">Transferase</keyword>
<dbReference type="GO" id="GO:0016020">
    <property type="term" value="C:membrane"/>
    <property type="evidence" value="ECO:0007669"/>
    <property type="project" value="UniProtKB-SubCell"/>
</dbReference>
<comment type="subcellular location">
    <subcellularLocation>
        <location evidence="1">Membrane</location>
    </subcellularLocation>
</comment>
<evidence type="ECO:0000256" key="2">
    <source>
        <dbReference type="ARBA" id="ARBA00022553"/>
    </source>
</evidence>
<keyword evidence="8" id="KW-1185">Reference proteome</keyword>
<dbReference type="PROSITE" id="PS50885">
    <property type="entry name" value="HAMP"/>
    <property type="match status" value="1"/>
</dbReference>
<dbReference type="Pfam" id="PF06580">
    <property type="entry name" value="His_kinase"/>
    <property type="match status" value="1"/>
</dbReference>
<dbReference type="EC" id="2.7.13.3" evidence="7"/>
<dbReference type="CDD" id="cd06225">
    <property type="entry name" value="HAMP"/>
    <property type="match status" value="1"/>
</dbReference>
<dbReference type="InterPro" id="IPR050640">
    <property type="entry name" value="Bact_2-comp_sensor_kinase"/>
</dbReference>
<evidence type="ECO:0000256" key="5">
    <source>
        <dbReference type="SAM" id="Phobius"/>
    </source>
</evidence>
<keyword evidence="4 7" id="KW-0418">Kinase</keyword>
<dbReference type="GO" id="GO:0000155">
    <property type="term" value="F:phosphorelay sensor kinase activity"/>
    <property type="evidence" value="ECO:0007669"/>
    <property type="project" value="InterPro"/>
</dbReference>
<dbReference type="Proteomes" id="UP000306509">
    <property type="component" value="Unassembled WGS sequence"/>
</dbReference>
<dbReference type="SMART" id="SM00304">
    <property type="entry name" value="HAMP"/>
    <property type="match status" value="1"/>
</dbReference>
<evidence type="ECO:0000313" key="7">
    <source>
        <dbReference type="EMBL" id="TLD01507.1"/>
    </source>
</evidence>